<dbReference type="PROSITE" id="PS50020">
    <property type="entry name" value="WW_DOMAIN_2"/>
    <property type="match status" value="2"/>
</dbReference>
<dbReference type="Pfam" id="PF00397">
    <property type="entry name" value="WW"/>
    <property type="match status" value="2"/>
</dbReference>
<evidence type="ECO:0000313" key="10">
    <source>
        <dbReference type="Ensembl" id="ENSELUP00000061854.2"/>
    </source>
</evidence>
<proteinExistence type="predicted"/>
<dbReference type="InterPro" id="IPR035892">
    <property type="entry name" value="C2_domain_sf"/>
</dbReference>
<reference evidence="10" key="2">
    <citation type="submission" date="2020-02" db="EMBL/GenBank/DDBJ databases">
        <title>Esox lucius (northern pike) genome, fEsoLuc1, primary haplotype.</title>
        <authorList>
            <person name="Myers G."/>
            <person name="Karagic N."/>
            <person name="Meyer A."/>
            <person name="Pippel M."/>
            <person name="Reichard M."/>
            <person name="Winkler S."/>
            <person name="Tracey A."/>
            <person name="Sims Y."/>
            <person name="Howe K."/>
            <person name="Rhie A."/>
            <person name="Formenti G."/>
            <person name="Durbin R."/>
            <person name="Fedrigo O."/>
            <person name="Jarvis E.D."/>
        </authorList>
    </citation>
    <scope>NUCLEOTIDE SEQUENCE [LARGE SCALE GENOMIC DNA]</scope>
</reference>
<evidence type="ECO:0000256" key="6">
    <source>
        <dbReference type="ARBA" id="ARBA00023163"/>
    </source>
</evidence>
<dbReference type="SUPFAM" id="SSF49562">
    <property type="entry name" value="C2 domain (Calcium/lipid-binding domain, CaLB)"/>
    <property type="match status" value="1"/>
</dbReference>
<evidence type="ECO:0000256" key="2">
    <source>
        <dbReference type="ARBA" id="ARBA00022490"/>
    </source>
</evidence>
<evidence type="ECO:0000256" key="5">
    <source>
        <dbReference type="ARBA" id="ARBA00023054"/>
    </source>
</evidence>
<evidence type="ECO:0000256" key="3">
    <source>
        <dbReference type="ARBA" id="ARBA00022737"/>
    </source>
</evidence>
<dbReference type="PANTHER" id="PTHR14791:SF22">
    <property type="entry name" value="PROTEIN KIBRA"/>
    <property type="match status" value="1"/>
</dbReference>
<keyword evidence="3" id="KW-0677">Repeat</keyword>
<feature type="coiled-coil region" evidence="7">
    <location>
        <begin position="868"/>
        <end position="930"/>
    </location>
</feature>
<feature type="region of interest" description="Disordered" evidence="8">
    <location>
        <begin position="486"/>
        <end position="505"/>
    </location>
</feature>
<feature type="coiled-coil region" evidence="7">
    <location>
        <begin position="237"/>
        <end position="271"/>
    </location>
</feature>
<dbReference type="GO" id="GO:0005737">
    <property type="term" value="C:cytoplasm"/>
    <property type="evidence" value="ECO:0007669"/>
    <property type="project" value="UniProtKB-SubCell"/>
</dbReference>
<comment type="subcellular location">
    <subcellularLocation>
        <location evidence="1">Cytoplasm</location>
    </subcellularLocation>
</comment>
<dbReference type="GO" id="GO:0006355">
    <property type="term" value="P:regulation of DNA-templated transcription"/>
    <property type="evidence" value="ECO:0007669"/>
    <property type="project" value="TreeGrafter"/>
</dbReference>
<dbReference type="GO" id="GO:0046621">
    <property type="term" value="P:negative regulation of organ growth"/>
    <property type="evidence" value="ECO:0007669"/>
    <property type="project" value="TreeGrafter"/>
</dbReference>
<dbReference type="CDD" id="cd08680">
    <property type="entry name" value="C2_Kibra"/>
    <property type="match status" value="1"/>
</dbReference>
<dbReference type="Pfam" id="PF25802">
    <property type="entry name" value="WWC1"/>
    <property type="match status" value="1"/>
</dbReference>
<dbReference type="InterPro" id="IPR037771">
    <property type="entry name" value="C2_WWC"/>
</dbReference>
<organism evidence="10 11">
    <name type="scientific">Esox lucius</name>
    <name type="common">Northern pike</name>
    <dbReference type="NCBI Taxonomy" id="8010"/>
    <lineage>
        <taxon>Eukaryota</taxon>
        <taxon>Metazoa</taxon>
        <taxon>Chordata</taxon>
        <taxon>Craniata</taxon>
        <taxon>Vertebrata</taxon>
        <taxon>Euteleostomi</taxon>
        <taxon>Actinopterygii</taxon>
        <taxon>Neopterygii</taxon>
        <taxon>Teleostei</taxon>
        <taxon>Protacanthopterygii</taxon>
        <taxon>Esociformes</taxon>
        <taxon>Esocidae</taxon>
        <taxon>Esox</taxon>
    </lineage>
</organism>
<evidence type="ECO:0000259" key="9">
    <source>
        <dbReference type="PROSITE" id="PS50020"/>
    </source>
</evidence>
<gene>
    <name evidence="10" type="primary">WWC1</name>
</gene>
<keyword evidence="2" id="KW-0963">Cytoplasm</keyword>
<dbReference type="FunFam" id="2.20.70.10:FF:000041">
    <property type="entry name" value="WW and C2 domain containing 1"/>
    <property type="match status" value="1"/>
</dbReference>
<accession>A0A6Q2Y7A9</accession>
<dbReference type="Gene3D" id="2.20.70.10">
    <property type="match status" value="2"/>
</dbReference>
<evidence type="ECO:0000256" key="1">
    <source>
        <dbReference type="ARBA" id="ARBA00004496"/>
    </source>
</evidence>
<dbReference type="Proteomes" id="UP000265140">
    <property type="component" value="Chromosome 7"/>
</dbReference>
<keyword evidence="6" id="KW-0804">Transcription</keyword>
<dbReference type="SUPFAM" id="SSF51045">
    <property type="entry name" value="WW domain"/>
    <property type="match status" value="2"/>
</dbReference>
<evidence type="ECO:0000256" key="4">
    <source>
        <dbReference type="ARBA" id="ARBA00023015"/>
    </source>
</evidence>
<dbReference type="InterPro" id="IPR057747">
    <property type="entry name" value="WWC1_hairpin"/>
</dbReference>
<dbReference type="FunFam" id="2.20.70.10:FF:000001">
    <property type="entry name" value="Membrane-associated guanylate kinase, WW and PDZ domain-containing protein 1"/>
    <property type="match status" value="1"/>
</dbReference>
<dbReference type="Gene3D" id="2.60.40.150">
    <property type="entry name" value="C2 domain"/>
    <property type="match status" value="1"/>
</dbReference>
<protein>
    <recommendedName>
        <fullName evidence="9">WW domain-containing protein</fullName>
    </recommendedName>
</protein>
<dbReference type="InterPro" id="IPR036020">
    <property type="entry name" value="WW_dom_sf"/>
</dbReference>
<feature type="region of interest" description="Disordered" evidence="8">
    <location>
        <begin position="751"/>
        <end position="835"/>
    </location>
</feature>
<dbReference type="GO" id="GO:0019900">
    <property type="term" value="F:kinase binding"/>
    <property type="evidence" value="ECO:0007669"/>
    <property type="project" value="TreeGrafter"/>
</dbReference>
<dbReference type="GO" id="GO:0016477">
    <property type="term" value="P:cell migration"/>
    <property type="evidence" value="ECO:0007669"/>
    <property type="project" value="TreeGrafter"/>
</dbReference>
<dbReference type="GO" id="GO:0060090">
    <property type="term" value="F:molecular adaptor activity"/>
    <property type="evidence" value="ECO:0007669"/>
    <property type="project" value="TreeGrafter"/>
</dbReference>
<feature type="domain" description="WW" evidence="9">
    <location>
        <begin position="6"/>
        <end position="39"/>
    </location>
</feature>
<evidence type="ECO:0000313" key="11">
    <source>
        <dbReference type="Proteomes" id="UP000265140"/>
    </source>
</evidence>
<dbReference type="GO" id="GO:0035330">
    <property type="term" value="P:regulation of hippo signaling"/>
    <property type="evidence" value="ECO:0007669"/>
    <property type="project" value="TreeGrafter"/>
</dbReference>
<keyword evidence="11" id="KW-1185">Reference proteome</keyword>
<sequence>MPRKELPLPEGWEEARDFDGKVYYIDHINHATSWIDPRDRHTKPLTFADCIGDELPVGWEEVYDPSVGAYYVDHNTKSTQLEDPRAQWQREQEIMLREYLDVAKDALSAQKELYQVKEQRLCLAQQEYRQLNDAWRDKSTSQTSCKHQDQPRGGVAEGRGFQMVNKLKRDLACMKQELEFKEQGFETLKEINLKVSIAPYGFKLHEAQAILNEVKSIRDAISSGEKEKQELMQFVTNNNKLAEKVRLSLKYEEAKRRIASIEVQIAKLDSEAWPGLLDPERDRLILINEKEELLKELQYVKPFERAPNDQEKIETEKKRLQRDLQAARDNQSKALTERLRLHCKRNKLVRELEETVRVASTLHTQLKSLSASTLSCSSGSSRGSLASSRGSLVTTSSLGSSSSLSFTDLYLEQPELVDPDFQNKLDSLLQEGGPGVSYRPSSSITTIHEHEVVPGVASGAERARDKDSVVIGGAEPGTRLQTLRLSETPRSMSSLSPRSSLSSLSPPCSPLVLDSTFLPGGGFVGPGGPVGSLDMELHSRLTALGLDREEQQHYGCGGVSKLRYRSNINPVCVTAPRPVPPAELILGYEERERGETPSCAQVRVGLKYEMKEKRFTVFVMQLSNCGALGLPPDHTMYIRVVVLPCSEPTRCLFRTHGSLPQDTVEVNEVFGIQLAHNALRQKTLRVDVCRTSPSGREECLAGAQISLADMDTSGERCVKCYNLLSYSFLSVIQSKDIESGTASQLQRVVNKETSTGLHHHHASSSVVRPKEHRPRDVPQQNPFIRGNTIIRSKTFSPGPQSQYICRINRSDSDSSTLSKKSPFVRNASERRSMRMKKVETPSLSISLDGLLRTSLDLELDLQVSKTRHTRLAQELRVLRELKEQLERARQQGTRDLPSWVQEDERFRLLLKQAEKQTREEQLQEQRVEKMMRAAAKDVHKIRGQSRKEVPEVQSFREKMAFFTRAKTNIPDLPADDV</sequence>
<feature type="region of interest" description="Disordered" evidence="8">
    <location>
        <begin position="373"/>
        <end position="402"/>
    </location>
</feature>
<feature type="compositionally biased region" description="Low complexity" evidence="8">
    <location>
        <begin position="489"/>
        <end position="505"/>
    </location>
</feature>
<keyword evidence="5 7" id="KW-0175">Coiled coil</keyword>
<dbReference type="AlphaFoldDB" id="A0A6Q2Y7A9"/>
<feature type="compositionally biased region" description="Polar residues" evidence="8">
    <location>
        <begin position="789"/>
        <end position="803"/>
    </location>
</feature>
<reference evidence="10" key="3">
    <citation type="submission" date="2025-08" db="UniProtKB">
        <authorList>
            <consortium name="Ensembl"/>
        </authorList>
    </citation>
    <scope>IDENTIFICATION</scope>
</reference>
<dbReference type="PANTHER" id="PTHR14791">
    <property type="entry name" value="BOMB/KIRA PROTEINS"/>
    <property type="match status" value="1"/>
</dbReference>
<feature type="coiled-coil region" evidence="7">
    <location>
        <begin position="310"/>
        <end position="337"/>
    </location>
</feature>
<feature type="domain" description="WW" evidence="9">
    <location>
        <begin position="53"/>
        <end position="86"/>
    </location>
</feature>
<reference evidence="11" key="1">
    <citation type="journal article" date="2014" name="PLoS ONE">
        <title>The genome and linkage map of the northern pike (Esox lucius): conserved synteny revealed between the salmonid sister group and the Neoteleostei.</title>
        <authorList>
            <person name="Rondeau E.B."/>
            <person name="Minkley D.R."/>
            <person name="Leong J.S."/>
            <person name="Messmer A.M."/>
            <person name="Jantzen J.R."/>
            <person name="von Schalburg K.R."/>
            <person name="Lemon C."/>
            <person name="Bird N.H."/>
            <person name="Koop B.F."/>
        </authorList>
    </citation>
    <scope>NUCLEOTIDE SEQUENCE</scope>
</reference>
<evidence type="ECO:0000256" key="7">
    <source>
        <dbReference type="SAM" id="Coils"/>
    </source>
</evidence>
<dbReference type="PROSITE" id="PS01159">
    <property type="entry name" value="WW_DOMAIN_1"/>
    <property type="match status" value="1"/>
</dbReference>
<dbReference type="GeneTree" id="ENSGT00410000025556"/>
<dbReference type="Bgee" id="ENSELUG00000011104">
    <property type="expression patterns" value="Expressed in pharyngeal gill and 14 other cell types or tissues"/>
</dbReference>
<dbReference type="SMART" id="SM00456">
    <property type="entry name" value="WW"/>
    <property type="match status" value="2"/>
</dbReference>
<evidence type="ECO:0000256" key="8">
    <source>
        <dbReference type="SAM" id="MobiDB-lite"/>
    </source>
</evidence>
<reference evidence="10" key="4">
    <citation type="submission" date="2025-09" db="UniProtKB">
        <authorList>
            <consortium name="Ensembl"/>
        </authorList>
    </citation>
    <scope>IDENTIFICATION</scope>
</reference>
<name>A0A6Q2Y7A9_ESOLU</name>
<dbReference type="CDD" id="cd00201">
    <property type="entry name" value="WW"/>
    <property type="match status" value="2"/>
</dbReference>
<dbReference type="InterPro" id="IPR051105">
    <property type="entry name" value="WWC/KIBRA_Hippo_Reg"/>
</dbReference>
<keyword evidence="4" id="KW-0805">Transcription regulation</keyword>
<dbReference type="InterPro" id="IPR001202">
    <property type="entry name" value="WW_dom"/>
</dbReference>
<dbReference type="Ensembl" id="ENSELUT00000052409.2">
    <property type="protein sequence ID" value="ENSELUP00000061854.2"/>
    <property type="gene ID" value="ENSELUG00000011104.3"/>
</dbReference>